<dbReference type="GO" id="GO:0016740">
    <property type="term" value="F:transferase activity"/>
    <property type="evidence" value="ECO:0007669"/>
    <property type="project" value="UniProtKB-KW"/>
</dbReference>
<dbReference type="STRING" id="489703.SAMN04488038_102292"/>
<dbReference type="InterPro" id="IPR003673">
    <property type="entry name" value="CoA-Trfase_fam_III"/>
</dbReference>
<reference evidence="1 2" key="1">
    <citation type="submission" date="2016-10" db="EMBL/GenBank/DDBJ databases">
        <authorList>
            <person name="de Groot N.N."/>
        </authorList>
    </citation>
    <scope>NUCLEOTIDE SEQUENCE [LARGE SCALE GENOMIC DNA]</scope>
    <source>
        <strain evidence="1 2">DSM 25927</strain>
    </source>
</reference>
<protein>
    <submittedName>
        <fullName evidence="1">Crotonobetainyl-CoA:carnitine CoA-transferase CaiB</fullName>
    </submittedName>
</protein>
<keyword evidence="2" id="KW-1185">Reference proteome</keyword>
<gene>
    <name evidence="1" type="ORF">SAMN04488038_102292</name>
</gene>
<dbReference type="PANTHER" id="PTHR48228:SF5">
    <property type="entry name" value="ALPHA-METHYLACYL-COA RACEMASE"/>
    <property type="match status" value="1"/>
</dbReference>
<accession>A0A1H9BZN0</accession>
<dbReference type="EMBL" id="FOFS01000002">
    <property type="protein sequence ID" value="SEP94302.1"/>
    <property type="molecule type" value="Genomic_DNA"/>
</dbReference>
<proteinExistence type="predicted"/>
<dbReference type="Pfam" id="PF02515">
    <property type="entry name" value="CoA_transf_3"/>
    <property type="match status" value="1"/>
</dbReference>
<organism evidence="1 2">
    <name type="scientific">Solimonas aquatica</name>
    <dbReference type="NCBI Taxonomy" id="489703"/>
    <lineage>
        <taxon>Bacteria</taxon>
        <taxon>Pseudomonadati</taxon>
        <taxon>Pseudomonadota</taxon>
        <taxon>Gammaproteobacteria</taxon>
        <taxon>Nevskiales</taxon>
        <taxon>Nevskiaceae</taxon>
        <taxon>Solimonas</taxon>
    </lineage>
</organism>
<dbReference type="InterPro" id="IPR044855">
    <property type="entry name" value="CoA-Trfase_III_dom3_sf"/>
</dbReference>
<evidence type="ECO:0000313" key="2">
    <source>
        <dbReference type="Proteomes" id="UP000199233"/>
    </source>
</evidence>
<dbReference type="SUPFAM" id="SSF89796">
    <property type="entry name" value="CoA-transferase family III (CaiB/BaiF)"/>
    <property type="match status" value="1"/>
</dbReference>
<dbReference type="InterPro" id="IPR050509">
    <property type="entry name" value="CoA-transferase_III"/>
</dbReference>
<dbReference type="OrthoDB" id="9058532at2"/>
<evidence type="ECO:0000313" key="1">
    <source>
        <dbReference type="EMBL" id="SEP94302.1"/>
    </source>
</evidence>
<dbReference type="RefSeq" id="WP_093282395.1">
    <property type="nucleotide sequence ID" value="NZ_FOFS01000002.1"/>
</dbReference>
<dbReference type="InterPro" id="IPR023606">
    <property type="entry name" value="CoA-Trfase_III_dom_1_sf"/>
</dbReference>
<keyword evidence="1" id="KW-0808">Transferase</keyword>
<dbReference type="AlphaFoldDB" id="A0A1H9BZN0"/>
<dbReference type="Gene3D" id="3.40.50.10540">
    <property type="entry name" value="Crotonobetainyl-coa:carnitine coa-transferase, domain 1"/>
    <property type="match status" value="1"/>
</dbReference>
<sequence>MNNPLLRGIRVLDLSRLLPGPHCTVLLAQLGAEIIKIEEPAGGDYTRSLSAEMFELVNRGKQSLTLDLRKSEGVAILKQLVAQADVLLESFRPGVMQRLGCDYESLKAINPRLVYASLTGYGQSGPYRERAGHDMNYCGYAGVLDQIGSADSGPTLSNTQIADLAGGALTCAVGILAGVIGARASGQGCFVDSAMLDGTLALQVVALSTLRTLGQTLPRGGDMLTGGLANYQRYQCADGLWFALGSLEAKFFQSFCQAAGRPDLAKKSLAPGPAAKALHAELVELFKTRSRAEWEQLCAQADCCGNGIYTLQEALNNEQVQARGLVEDLRGKPAVAAPLKFSGAQTATLSPAPRLGEHTQAVLSQLKLDEAQLQALRAAKVC</sequence>
<name>A0A1H9BZN0_9GAMM</name>
<dbReference type="Gene3D" id="3.30.1540.10">
    <property type="entry name" value="formyl-coa transferase, domain 3"/>
    <property type="match status" value="1"/>
</dbReference>
<dbReference type="PANTHER" id="PTHR48228">
    <property type="entry name" value="SUCCINYL-COA--D-CITRAMALATE COA-TRANSFERASE"/>
    <property type="match status" value="1"/>
</dbReference>
<dbReference type="Proteomes" id="UP000199233">
    <property type="component" value="Unassembled WGS sequence"/>
</dbReference>